<keyword evidence="1" id="KW-1133">Transmembrane helix</keyword>
<keyword evidence="1" id="KW-0812">Transmembrane</keyword>
<feature type="transmembrane region" description="Helical" evidence="1">
    <location>
        <begin position="58"/>
        <end position="78"/>
    </location>
</feature>
<evidence type="ECO:0000256" key="1">
    <source>
        <dbReference type="SAM" id="Phobius"/>
    </source>
</evidence>
<dbReference type="Proteomes" id="UP000278332">
    <property type="component" value="Unassembled WGS sequence"/>
</dbReference>
<evidence type="ECO:0000313" key="2">
    <source>
        <dbReference type="EMBL" id="RMR63105.1"/>
    </source>
</evidence>
<comment type="caution">
    <text evidence="2">The sequence shown here is derived from an EMBL/GenBank/DDBJ whole genome shotgun (WGS) entry which is preliminary data.</text>
</comment>
<accession>A0A3M4WGD2</accession>
<keyword evidence="1" id="KW-0472">Membrane</keyword>
<gene>
    <name evidence="2" type="ORF">ALP84_00470</name>
</gene>
<sequence length="146" mass="16038">MKSVTFDGLRPFPAGAIVWQLVQTLWVGGLVLLHLATLAVLDQTGLAPLFIDQFANRASALLVAFAAACVVLQLTLLVRFERLASVWRDFRGQLLSIALLSSAAYYVLRHWFAGALHWQLLSYLVLALSGLLLVLQPVPGRSSRAR</sequence>
<proteinExistence type="predicted"/>
<feature type="transmembrane region" description="Helical" evidence="1">
    <location>
        <begin position="120"/>
        <end position="138"/>
    </location>
</feature>
<reference evidence="2 3" key="1">
    <citation type="submission" date="2018-08" db="EMBL/GenBank/DDBJ databases">
        <title>Recombination of ecologically and evolutionarily significant loci maintains genetic cohesion in the Pseudomonas syringae species complex.</title>
        <authorList>
            <person name="Dillon M."/>
            <person name="Thakur S."/>
            <person name="Almeida R.N.D."/>
            <person name="Weir B.S."/>
            <person name="Guttman D.S."/>
        </authorList>
    </citation>
    <scope>NUCLEOTIDE SEQUENCE [LARGE SCALE GENOMIC DNA]</scope>
    <source>
        <strain evidence="2 3">ICMP 6917</strain>
    </source>
</reference>
<dbReference type="RefSeq" id="WP_371874313.1">
    <property type="nucleotide sequence ID" value="NZ_BLVX01000023.1"/>
</dbReference>
<feature type="transmembrane region" description="Helical" evidence="1">
    <location>
        <begin position="12"/>
        <end position="38"/>
    </location>
</feature>
<dbReference type="AlphaFoldDB" id="A0A3M4WGD2"/>
<dbReference type="EMBL" id="RBRY01000017">
    <property type="protein sequence ID" value="RMR63105.1"/>
    <property type="molecule type" value="Genomic_DNA"/>
</dbReference>
<organism evidence="2 3">
    <name type="scientific">Pseudomonas cichorii</name>
    <dbReference type="NCBI Taxonomy" id="36746"/>
    <lineage>
        <taxon>Bacteria</taxon>
        <taxon>Pseudomonadati</taxon>
        <taxon>Pseudomonadota</taxon>
        <taxon>Gammaproteobacteria</taxon>
        <taxon>Pseudomonadales</taxon>
        <taxon>Pseudomonadaceae</taxon>
        <taxon>Pseudomonas</taxon>
    </lineage>
</organism>
<protein>
    <submittedName>
        <fullName evidence="2">Uncharacterized protein</fullName>
    </submittedName>
</protein>
<evidence type="ECO:0000313" key="3">
    <source>
        <dbReference type="Proteomes" id="UP000278332"/>
    </source>
</evidence>
<name>A0A3M4WGD2_PSECI</name>